<gene>
    <name evidence="1" type="ORF">SMN809_LOCUS81068</name>
</gene>
<evidence type="ECO:0000313" key="1">
    <source>
        <dbReference type="EMBL" id="CAF5218690.1"/>
    </source>
</evidence>
<feature type="non-terminal residue" evidence="1">
    <location>
        <position position="1"/>
    </location>
</feature>
<proteinExistence type="predicted"/>
<organism evidence="1 2">
    <name type="scientific">Rotaria magnacalcarata</name>
    <dbReference type="NCBI Taxonomy" id="392030"/>
    <lineage>
        <taxon>Eukaryota</taxon>
        <taxon>Metazoa</taxon>
        <taxon>Spiralia</taxon>
        <taxon>Gnathifera</taxon>
        <taxon>Rotifera</taxon>
        <taxon>Eurotatoria</taxon>
        <taxon>Bdelloidea</taxon>
        <taxon>Philodinida</taxon>
        <taxon>Philodinidae</taxon>
        <taxon>Rotaria</taxon>
    </lineage>
</organism>
<protein>
    <submittedName>
        <fullName evidence="1">Uncharacterized protein</fullName>
    </submittedName>
</protein>
<dbReference type="Proteomes" id="UP000676336">
    <property type="component" value="Unassembled WGS sequence"/>
</dbReference>
<reference evidence="1" key="1">
    <citation type="submission" date="2021-02" db="EMBL/GenBank/DDBJ databases">
        <authorList>
            <person name="Nowell W R."/>
        </authorList>
    </citation>
    <scope>NUCLEOTIDE SEQUENCE</scope>
</reference>
<comment type="caution">
    <text evidence="1">The sequence shown here is derived from an EMBL/GenBank/DDBJ whole genome shotgun (WGS) entry which is preliminary data.</text>
</comment>
<dbReference type="EMBL" id="CAJOBI010347141">
    <property type="protein sequence ID" value="CAF5218690.1"/>
    <property type="molecule type" value="Genomic_DNA"/>
</dbReference>
<dbReference type="AlphaFoldDB" id="A0A8S3JN16"/>
<name>A0A8S3JN16_9BILA</name>
<sequence length="57" mass="6420">VAQLVFESYPQVNQSDIESHRILWGPTIRRNPVGFLVEESISAPTIVVPILSDCRNQ</sequence>
<accession>A0A8S3JN16</accession>
<evidence type="ECO:0000313" key="2">
    <source>
        <dbReference type="Proteomes" id="UP000676336"/>
    </source>
</evidence>